<dbReference type="RefSeq" id="WP_209706824.1">
    <property type="nucleotide sequence ID" value="NZ_JAGIOO010000001.1"/>
</dbReference>
<name>A0ABS5AAH8_9PSEU</name>
<dbReference type="InterPro" id="IPR016160">
    <property type="entry name" value="Ald_DH_CS_CYS"/>
</dbReference>
<keyword evidence="1" id="KW-0560">Oxidoreductase</keyword>
<protein>
    <submittedName>
        <fullName evidence="3">Acyl-CoA reductase-like NAD-dependent aldehyde dehydrogenase</fullName>
    </submittedName>
</protein>
<dbReference type="PROSITE" id="PS00070">
    <property type="entry name" value="ALDEHYDE_DEHYDR_CYS"/>
    <property type="match status" value="1"/>
</dbReference>
<keyword evidence="4" id="KW-1185">Reference proteome</keyword>
<dbReference type="Gene3D" id="3.40.309.10">
    <property type="entry name" value="Aldehyde Dehydrogenase, Chain A, domain 2"/>
    <property type="match status" value="1"/>
</dbReference>
<dbReference type="EMBL" id="JAGIOO010000001">
    <property type="protein sequence ID" value="MBP2473587.1"/>
    <property type="molecule type" value="Genomic_DNA"/>
</dbReference>
<evidence type="ECO:0000256" key="1">
    <source>
        <dbReference type="ARBA" id="ARBA00023002"/>
    </source>
</evidence>
<feature type="domain" description="Aldehyde dehydrogenase" evidence="2">
    <location>
        <begin position="124"/>
        <end position="334"/>
    </location>
</feature>
<evidence type="ECO:0000313" key="4">
    <source>
        <dbReference type="Proteomes" id="UP001519363"/>
    </source>
</evidence>
<dbReference type="Gene3D" id="3.40.605.10">
    <property type="entry name" value="Aldehyde Dehydrogenase, Chain A, domain 1"/>
    <property type="match status" value="1"/>
</dbReference>
<sequence length="423" mass="47387">MTVTDTPIPSTVDFLDVRQRAAAFATELRERGADIVRSLSGYECAGVALDEIERSVEFLDNLHHNREYFRGRVQGVTSFLPLNQPLYATVCFGVVPSLMAEDAAFRPPTVMHPHYRKLAEVLDLPRHFPNLRVSYQDREVFVAQRARRTDAVVFTGSPDNAAKVRRLFLKRTLFILNGSGHNPLVVTETADLALAVESALRVVLYNQGQDCAGPNAILVHRTRLAEFREALVLRLRGIEHRVGPYADPENLVGPNSDPDHALKIIRMFKEDRDFCVYGGDINPVSGLIRPTVFEKDLSLGGNYHEFFAPVFYLQPYDDDADLALYFTDHRYRNNAMYISLFGDSDYVDSLLATPLHEEDSILRNTDLHLTEKGYLPYGGQGPAASCRYVDGERVLGATSPQRDIYQHLVAPRLGTGCWPGSAC</sequence>
<dbReference type="InterPro" id="IPR016161">
    <property type="entry name" value="Ald_DH/histidinol_DH"/>
</dbReference>
<dbReference type="InterPro" id="IPR015590">
    <property type="entry name" value="Aldehyde_DH_dom"/>
</dbReference>
<evidence type="ECO:0000313" key="3">
    <source>
        <dbReference type="EMBL" id="MBP2473587.1"/>
    </source>
</evidence>
<evidence type="ECO:0000259" key="2">
    <source>
        <dbReference type="Pfam" id="PF00171"/>
    </source>
</evidence>
<dbReference type="SUPFAM" id="SSF53720">
    <property type="entry name" value="ALDH-like"/>
    <property type="match status" value="1"/>
</dbReference>
<proteinExistence type="predicted"/>
<reference evidence="3 4" key="1">
    <citation type="submission" date="2021-03" db="EMBL/GenBank/DDBJ databases">
        <title>Sequencing the genomes of 1000 actinobacteria strains.</title>
        <authorList>
            <person name="Klenk H.-P."/>
        </authorList>
    </citation>
    <scope>NUCLEOTIDE SEQUENCE [LARGE SCALE GENOMIC DNA]</scope>
    <source>
        <strain evidence="3 4">DSM 44580</strain>
    </source>
</reference>
<dbReference type="PANTHER" id="PTHR11699">
    <property type="entry name" value="ALDEHYDE DEHYDROGENASE-RELATED"/>
    <property type="match status" value="1"/>
</dbReference>
<gene>
    <name evidence="3" type="ORF">JOF53_002459</name>
</gene>
<dbReference type="Pfam" id="PF00171">
    <property type="entry name" value="Aldedh"/>
    <property type="match status" value="1"/>
</dbReference>
<organism evidence="3 4">
    <name type="scientific">Crossiella equi</name>
    <dbReference type="NCBI Taxonomy" id="130796"/>
    <lineage>
        <taxon>Bacteria</taxon>
        <taxon>Bacillati</taxon>
        <taxon>Actinomycetota</taxon>
        <taxon>Actinomycetes</taxon>
        <taxon>Pseudonocardiales</taxon>
        <taxon>Pseudonocardiaceae</taxon>
        <taxon>Crossiella</taxon>
    </lineage>
</organism>
<dbReference type="Proteomes" id="UP001519363">
    <property type="component" value="Unassembled WGS sequence"/>
</dbReference>
<dbReference type="InterPro" id="IPR016163">
    <property type="entry name" value="Ald_DH_C"/>
</dbReference>
<accession>A0ABS5AAH8</accession>
<dbReference type="InterPro" id="IPR016162">
    <property type="entry name" value="Ald_DH_N"/>
</dbReference>
<comment type="caution">
    <text evidence="3">The sequence shown here is derived from an EMBL/GenBank/DDBJ whole genome shotgun (WGS) entry which is preliminary data.</text>
</comment>